<name>E6VV15_PSEA9</name>
<sequence length="436" mass="48018">MHSTYSYTLRHDAQGRIIEKTETVQGAPAVWTYAYDHAGRLAEAKLNGRFVCQCRYDKQGCRSHDWFPRTHGSQIRNFSYTMANRLQSAGNNGYTHDKQGMRLLWNHGGNYTRYEYATDHRLLRATREWDGTVFEFAHDDNGQRAAKFRDGTLIEAYHWRDFIRLAAFHDGTHEFVFVYRSDERTPHAMRRDDGAVFTLHYDQVGSLRVVADQRGNVIQEVLYDPFGGIIEDTCPGLRIPIGFAGGLHDRDLGFVRFGWRDYDTFTGRWTAPDPLGDKGGDPDWYGYCLDDPVNGVDPLGLLVWFLPFVAGMAGATAIGATGAYSAAKVADWLGEKAGKNHGKDKPTATEGVHDAMGKVIGINSGIVGAAGTAKAAPAAAAAAMQHPEKLAAGSKAAADFASSALVEGPPESSPAGYWGSGVRKAYDEIEDWGQKR</sequence>
<dbReference type="InterPro" id="IPR022385">
    <property type="entry name" value="Rhs_assc_core"/>
</dbReference>
<dbReference type="KEGG" id="das:Daes_0139"/>
<evidence type="ECO:0000259" key="2">
    <source>
        <dbReference type="Pfam" id="PF25023"/>
    </source>
</evidence>
<dbReference type="eggNOG" id="COG3209">
    <property type="taxonomic scope" value="Bacteria"/>
</dbReference>
<dbReference type="OrthoDB" id="5458729at2"/>
<dbReference type="InterPro" id="IPR050708">
    <property type="entry name" value="T6SS_VgrG/RHS"/>
</dbReference>
<gene>
    <name evidence="3" type="ordered locus">Daes_0139</name>
</gene>
<dbReference type="Gene3D" id="2.180.10.10">
    <property type="entry name" value="RHS repeat-associated core"/>
    <property type="match status" value="1"/>
</dbReference>
<dbReference type="AlphaFoldDB" id="E6VV15"/>
<evidence type="ECO:0000313" key="4">
    <source>
        <dbReference type="Proteomes" id="UP000002191"/>
    </source>
</evidence>
<dbReference type="RefSeq" id="WP_013513103.1">
    <property type="nucleotide sequence ID" value="NC_014844.1"/>
</dbReference>
<dbReference type="PANTHER" id="PTHR32305:SF15">
    <property type="entry name" value="PROTEIN RHSA-RELATED"/>
    <property type="match status" value="1"/>
</dbReference>
<protein>
    <recommendedName>
        <fullName evidence="2">Teneurin-like YD-shell domain-containing protein</fullName>
    </recommendedName>
</protein>
<dbReference type="NCBIfam" id="TIGR03696">
    <property type="entry name" value="Rhs_assc_core"/>
    <property type="match status" value="1"/>
</dbReference>
<dbReference type="PANTHER" id="PTHR32305">
    <property type="match status" value="1"/>
</dbReference>
<dbReference type="InterPro" id="IPR056823">
    <property type="entry name" value="TEN-like_YD-shell"/>
</dbReference>
<reference evidence="4" key="1">
    <citation type="submission" date="2010-12" db="EMBL/GenBank/DDBJ databases">
        <title>Complete sequence of Desulfovibrio aespoeensis Aspo-2.</title>
        <authorList>
            <consortium name="US DOE Joint Genome Institute"/>
            <person name="Lucas S."/>
            <person name="Copeland A."/>
            <person name="Lapidus A."/>
            <person name="Cheng J.-F."/>
            <person name="Goodwin L."/>
            <person name="Pitluck S."/>
            <person name="Chertkov O."/>
            <person name="Misra M."/>
            <person name="Detter J.C."/>
            <person name="Han C."/>
            <person name="Tapia R."/>
            <person name="Land M."/>
            <person name="Hauser L."/>
            <person name="Kyrpides N."/>
            <person name="Ivanova N."/>
            <person name="Ovchinnikova G."/>
            <person name="Pedersen K."/>
            <person name="Jagevall S."/>
            <person name="Hazen T."/>
            <person name="Woyke T."/>
        </authorList>
    </citation>
    <scope>NUCLEOTIDE SEQUENCE [LARGE SCALE GENOMIC DNA]</scope>
    <source>
        <strain evidence="4">ATCC 700646 / DSM 10631 / Aspo-2</strain>
    </source>
</reference>
<keyword evidence="1" id="KW-0677">Repeat</keyword>
<dbReference type="EMBL" id="CP002431">
    <property type="protein sequence ID" value="ADU61166.1"/>
    <property type="molecule type" value="Genomic_DNA"/>
</dbReference>
<reference evidence="3 4" key="2">
    <citation type="journal article" date="2014" name="Genome Announc.">
        <title>Complete Genome Sequence of the Subsurface, Mesophilic Sulfate-Reducing Bacterium Desulfovibrio aespoeensis Aspo-2.</title>
        <authorList>
            <person name="Pedersen K."/>
            <person name="Bengtsson A."/>
            <person name="Edlund J."/>
            <person name="Rabe L."/>
            <person name="Hazen T."/>
            <person name="Chakraborty R."/>
            <person name="Goodwin L."/>
            <person name="Shapiro N."/>
        </authorList>
    </citation>
    <scope>NUCLEOTIDE SEQUENCE [LARGE SCALE GENOMIC DNA]</scope>
    <source>
        <strain evidence="4">ATCC 700646 / DSM 10631 / Aspo-2</strain>
    </source>
</reference>
<dbReference type="STRING" id="643562.Daes_0139"/>
<evidence type="ECO:0000256" key="1">
    <source>
        <dbReference type="ARBA" id="ARBA00022737"/>
    </source>
</evidence>
<evidence type="ECO:0000313" key="3">
    <source>
        <dbReference type="EMBL" id="ADU61166.1"/>
    </source>
</evidence>
<organism evidence="3 4">
    <name type="scientific">Pseudodesulfovibrio aespoeensis (strain ATCC 700646 / DSM 10631 / Aspo-2)</name>
    <name type="common">Desulfovibrio aespoeensis</name>
    <dbReference type="NCBI Taxonomy" id="643562"/>
    <lineage>
        <taxon>Bacteria</taxon>
        <taxon>Pseudomonadati</taxon>
        <taxon>Thermodesulfobacteriota</taxon>
        <taxon>Desulfovibrionia</taxon>
        <taxon>Desulfovibrionales</taxon>
        <taxon>Desulfovibrionaceae</taxon>
    </lineage>
</organism>
<dbReference type="HOGENOM" id="CLU_048244_2_0_7"/>
<dbReference type="Pfam" id="PF25023">
    <property type="entry name" value="TEN_YD-shell"/>
    <property type="match status" value="1"/>
</dbReference>
<keyword evidence="4" id="KW-1185">Reference proteome</keyword>
<feature type="domain" description="Teneurin-like YD-shell" evidence="2">
    <location>
        <begin position="4"/>
        <end position="273"/>
    </location>
</feature>
<accession>E6VV15</accession>
<dbReference type="Proteomes" id="UP000002191">
    <property type="component" value="Chromosome"/>
</dbReference>
<proteinExistence type="predicted"/>